<evidence type="ECO:0000256" key="1">
    <source>
        <dbReference type="SAM" id="MobiDB-lite"/>
    </source>
</evidence>
<dbReference type="InterPro" id="IPR019301">
    <property type="entry name" value="Flagellar_prot_FlgJ_N"/>
</dbReference>
<gene>
    <name evidence="3" type="ORF">K3X48_14920</name>
</gene>
<dbReference type="AlphaFoldDB" id="A0A9Q9LXD3"/>
<feature type="domain" description="Flagellar protein FlgJ N-terminal" evidence="2">
    <location>
        <begin position="45"/>
        <end position="92"/>
    </location>
</feature>
<dbReference type="EMBL" id="CP080776">
    <property type="protein sequence ID" value="UWP95432.1"/>
    <property type="molecule type" value="Genomic_DNA"/>
</dbReference>
<dbReference type="Proteomes" id="UP001057991">
    <property type="component" value="Chromosome"/>
</dbReference>
<accession>A0A9Q9LXD3</accession>
<evidence type="ECO:0000313" key="3">
    <source>
        <dbReference type="EMBL" id="UWP95432.1"/>
    </source>
</evidence>
<dbReference type="Pfam" id="PF10135">
    <property type="entry name" value="Rod-binding"/>
    <property type="match status" value="1"/>
</dbReference>
<name>A0A9Q9LXD3_9RHOB</name>
<dbReference type="GeneID" id="75104655"/>
<reference evidence="3" key="1">
    <citation type="submission" date="2021-08" db="EMBL/GenBank/DDBJ databases">
        <authorList>
            <person name="Nwanade C."/>
            <person name="Wang M."/>
            <person name="Masoudi A."/>
            <person name="Yu Z."/>
            <person name="Liu J."/>
        </authorList>
    </citation>
    <scope>NUCLEOTIDE SEQUENCE</scope>
    <source>
        <strain evidence="3">S056</strain>
    </source>
</reference>
<dbReference type="RefSeq" id="WP_259773641.1">
    <property type="nucleotide sequence ID" value="NZ_CP080772.1"/>
</dbReference>
<proteinExistence type="predicted"/>
<evidence type="ECO:0000313" key="4">
    <source>
        <dbReference type="Proteomes" id="UP001057991"/>
    </source>
</evidence>
<evidence type="ECO:0000259" key="2">
    <source>
        <dbReference type="Pfam" id="PF10135"/>
    </source>
</evidence>
<sequence>MDPTRAALGPLKTSVGAVGNSTENSQDAALRQAAKDLEASFLAEMLKATGLGKTRESFGGGAGEDQFSSFLVRAQADEMVKAGGIGLAESLFEALKERSNGAL</sequence>
<feature type="region of interest" description="Disordered" evidence="1">
    <location>
        <begin position="1"/>
        <end position="27"/>
    </location>
</feature>
<protein>
    <submittedName>
        <fullName evidence="3">Rod-binding protein</fullName>
    </submittedName>
</protein>
<organism evidence="3 4">
    <name type="scientific">Aliiroseovarius crassostreae</name>
    <dbReference type="NCBI Taxonomy" id="154981"/>
    <lineage>
        <taxon>Bacteria</taxon>
        <taxon>Pseudomonadati</taxon>
        <taxon>Pseudomonadota</taxon>
        <taxon>Alphaproteobacteria</taxon>
        <taxon>Rhodobacterales</taxon>
        <taxon>Paracoccaceae</taxon>
        <taxon>Aliiroseovarius</taxon>
    </lineage>
</organism>